<evidence type="ECO:0000256" key="1">
    <source>
        <dbReference type="SAM" id="MobiDB-lite"/>
    </source>
</evidence>
<keyword evidence="2" id="KW-1133">Transmembrane helix</keyword>
<proteinExistence type="predicted"/>
<keyword evidence="2" id="KW-0472">Membrane</keyword>
<sequence length="214" mass="22160">MKNVDNPPPALITDRRHVPAVGGATLTAVLAVSALALMVEGLNPLFKVAGAAAIVTQQVYDYWDAGRQVRARRPGADPAAAARLQRYGTGDFQGVTTAAVLAVVAVVGVATKLAADGRLVVDLMSWGVPGAVLVGLAAVDVGVALVRDSVNSARAALRQEPVPADRTGPSRTPAAPPPASARMVKAPRYGLILEPGEQSRRSEHLQDDQAGRRG</sequence>
<dbReference type="Proteomes" id="UP000222106">
    <property type="component" value="Unassembled WGS sequence"/>
</dbReference>
<keyword evidence="4" id="KW-1185">Reference proteome</keyword>
<dbReference type="RefSeq" id="WP_098482451.1">
    <property type="nucleotide sequence ID" value="NZ_PDJI01000004.1"/>
</dbReference>
<organism evidence="3 4">
    <name type="scientific">Georgenia soli</name>
    <dbReference type="NCBI Taxonomy" id="638953"/>
    <lineage>
        <taxon>Bacteria</taxon>
        <taxon>Bacillati</taxon>
        <taxon>Actinomycetota</taxon>
        <taxon>Actinomycetes</taxon>
        <taxon>Micrococcales</taxon>
        <taxon>Bogoriellaceae</taxon>
        <taxon>Georgenia</taxon>
    </lineage>
</organism>
<feature type="region of interest" description="Disordered" evidence="1">
    <location>
        <begin position="158"/>
        <end position="214"/>
    </location>
</feature>
<protein>
    <submittedName>
        <fullName evidence="3">Uncharacterized protein</fullName>
    </submittedName>
</protein>
<keyword evidence="2" id="KW-0812">Transmembrane</keyword>
<accession>A0A2A9EIP3</accession>
<reference evidence="3 4" key="1">
    <citation type="submission" date="2017-10" db="EMBL/GenBank/DDBJ databases">
        <title>Sequencing the genomes of 1000 actinobacteria strains.</title>
        <authorList>
            <person name="Klenk H.-P."/>
        </authorList>
    </citation>
    <scope>NUCLEOTIDE SEQUENCE [LARGE SCALE GENOMIC DNA]</scope>
    <source>
        <strain evidence="3 4">DSM 21838</strain>
    </source>
</reference>
<evidence type="ECO:0000313" key="3">
    <source>
        <dbReference type="EMBL" id="PFG38119.1"/>
    </source>
</evidence>
<feature type="transmembrane region" description="Helical" evidence="2">
    <location>
        <begin position="92"/>
        <end position="111"/>
    </location>
</feature>
<dbReference type="EMBL" id="PDJI01000004">
    <property type="protein sequence ID" value="PFG38119.1"/>
    <property type="molecule type" value="Genomic_DNA"/>
</dbReference>
<evidence type="ECO:0000256" key="2">
    <source>
        <dbReference type="SAM" id="Phobius"/>
    </source>
</evidence>
<evidence type="ECO:0000313" key="4">
    <source>
        <dbReference type="Proteomes" id="UP000222106"/>
    </source>
</evidence>
<dbReference type="AlphaFoldDB" id="A0A2A9EIP3"/>
<name>A0A2A9EIP3_9MICO</name>
<comment type="caution">
    <text evidence="3">The sequence shown here is derived from an EMBL/GenBank/DDBJ whole genome shotgun (WGS) entry which is preliminary data.</text>
</comment>
<feature type="transmembrane region" description="Helical" evidence="2">
    <location>
        <begin position="20"/>
        <end position="39"/>
    </location>
</feature>
<feature type="transmembrane region" description="Helical" evidence="2">
    <location>
        <begin position="123"/>
        <end position="146"/>
    </location>
</feature>
<gene>
    <name evidence="3" type="ORF">ATJ97_0589</name>
</gene>
<feature type="compositionally biased region" description="Basic and acidic residues" evidence="1">
    <location>
        <begin position="197"/>
        <end position="214"/>
    </location>
</feature>